<sequence>MANEAKISIKVLVDKGKNRVVFAEADHNFVDVLFSFMTLPMGAIVRLLGEQDENKFEALGSLNNLYQSLVDLPVSHFFTEECKAMLLNPRSSSYGHCRKLKLNIDDTEPTKYFICGEWSCNRSYMSCMLSPCNTTRCSRCGKLMNQEIRFKSASSSADDDCVSSGVFVSDITTFIVTDDLCVMPYTLESCIQLLKDVGISDIRHVEERMVDIGRKEVLDLLGLALSCSCPLTYLLLDGSHLFQALLHPVQGSFNLSTLIKNEVSTSPKFSLHVILQKSTGKLLFAEAEEDLVDFIFGFLGISLGAVIGTLMNGASSLVCMDNIFKSVLNLSKGRYLNSEKGIEGILSKPYFGYQYPSKYHVFPLEKIVPNIFVVLPQVDSSNWFDASYLTFERGKGTYTDFKDPSFNRELFKRSGMFKVTDDLVVTPNSFVSTMENLKKLKVPLIDIEKHNVIIGLEEGINLLKASLRSSSVLTSGLEDHLKKLNPNFC</sequence>
<proteinExistence type="predicted"/>
<gene>
    <name evidence="1" type="ORF">L6452_26889</name>
</gene>
<keyword evidence="2" id="KW-1185">Reference proteome</keyword>
<protein>
    <submittedName>
        <fullName evidence="1">Uncharacterized protein</fullName>
    </submittedName>
</protein>
<dbReference type="Proteomes" id="UP001055879">
    <property type="component" value="Linkage Group LG09"/>
</dbReference>
<dbReference type="EMBL" id="CM042055">
    <property type="protein sequence ID" value="KAI3701654.1"/>
    <property type="molecule type" value="Genomic_DNA"/>
</dbReference>
<accession>A0ACB8ZUJ1</accession>
<organism evidence="1 2">
    <name type="scientific">Arctium lappa</name>
    <name type="common">Greater burdock</name>
    <name type="synonym">Lappa major</name>
    <dbReference type="NCBI Taxonomy" id="4217"/>
    <lineage>
        <taxon>Eukaryota</taxon>
        <taxon>Viridiplantae</taxon>
        <taxon>Streptophyta</taxon>
        <taxon>Embryophyta</taxon>
        <taxon>Tracheophyta</taxon>
        <taxon>Spermatophyta</taxon>
        <taxon>Magnoliopsida</taxon>
        <taxon>eudicotyledons</taxon>
        <taxon>Gunneridae</taxon>
        <taxon>Pentapetalae</taxon>
        <taxon>asterids</taxon>
        <taxon>campanulids</taxon>
        <taxon>Asterales</taxon>
        <taxon>Asteraceae</taxon>
        <taxon>Carduoideae</taxon>
        <taxon>Cardueae</taxon>
        <taxon>Arctiinae</taxon>
        <taxon>Arctium</taxon>
    </lineage>
</organism>
<evidence type="ECO:0000313" key="1">
    <source>
        <dbReference type="EMBL" id="KAI3701654.1"/>
    </source>
</evidence>
<comment type="caution">
    <text evidence="1">The sequence shown here is derived from an EMBL/GenBank/DDBJ whole genome shotgun (WGS) entry which is preliminary data.</text>
</comment>
<reference evidence="2" key="1">
    <citation type="journal article" date="2022" name="Mol. Ecol. Resour.">
        <title>The genomes of chicory, endive, great burdock and yacon provide insights into Asteraceae palaeo-polyploidization history and plant inulin production.</title>
        <authorList>
            <person name="Fan W."/>
            <person name="Wang S."/>
            <person name="Wang H."/>
            <person name="Wang A."/>
            <person name="Jiang F."/>
            <person name="Liu H."/>
            <person name="Zhao H."/>
            <person name="Xu D."/>
            <person name="Zhang Y."/>
        </authorList>
    </citation>
    <scope>NUCLEOTIDE SEQUENCE [LARGE SCALE GENOMIC DNA]</scope>
    <source>
        <strain evidence="2">cv. Niubang</strain>
    </source>
</reference>
<reference evidence="1 2" key="2">
    <citation type="journal article" date="2022" name="Mol. Ecol. Resour.">
        <title>The genomes of chicory, endive, great burdock and yacon provide insights into Asteraceae paleo-polyploidization history and plant inulin production.</title>
        <authorList>
            <person name="Fan W."/>
            <person name="Wang S."/>
            <person name="Wang H."/>
            <person name="Wang A."/>
            <person name="Jiang F."/>
            <person name="Liu H."/>
            <person name="Zhao H."/>
            <person name="Xu D."/>
            <person name="Zhang Y."/>
        </authorList>
    </citation>
    <scope>NUCLEOTIDE SEQUENCE [LARGE SCALE GENOMIC DNA]</scope>
    <source>
        <strain evidence="2">cv. Niubang</strain>
    </source>
</reference>
<evidence type="ECO:0000313" key="2">
    <source>
        <dbReference type="Proteomes" id="UP001055879"/>
    </source>
</evidence>
<name>A0ACB8ZUJ1_ARCLA</name>